<evidence type="ECO:0000313" key="2">
    <source>
        <dbReference type="Proteomes" id="UP000182272"/>
    </source>
</evidence>
<gene>
    <name evidence="1" type="ORF">SAMN05216581_3300</name>
</gene>
<accession>A0A1H6NMQ5</accession>
<sequence length="49" mass="5115">MKASRKAPQLKGLGFKSSFVVHQAAGRAMTLSAVLLAKSLELAAMLTGK</sequence>
<proteinExistence type="predicted"/>
<protein>
    <submittedName>
        <fullName evidence="1">Uncharacterized protein</fullName>
    </submittedName>
</protein>
<dbReference type="AlphaFoldDB" id="A0A1H6NMQ5"/>
<organism evidence="1 2">
    <name type="scientific">Pseudomonas asplenii</name>
    <dbReference type="NCBI Taxonomy" id="53407"/>
    <lineage>
        <taxon>Bacteria</taxon>
        <taxon>Pseudomonadati</taxon>
        <taxon>Pseudomonadota</taxon>
        <taxon>Gammaproteobacteria</taxon>
        <taxon>Pseudomonadales</taxon>
        <taxon>Pseudomonadaceae</taxon>
        <taxon>Pseudomonas</taxon>
    </lineage>
</organism>
<dbReference type="EMBL" id="LT629972">
    <property type="protein sequence ID" value="SEI17071.1"/>
    <property type="molecule type" value="Genomic_DNA"/>
</dbReference>
<reference evidence="1 2" key="1">
    <citation type="submission" date="2016-10" db="EMBL/GenBank/DDBJ databases">
        <authorList>
            <person name="de Groot N.N."/>
        </authorList>
    </citation>
    <scope>NUCLEOTIDE SEQUENCE [LARGE SCALE GENOMIC DNA]</scope>
    <source>
        <strain evidence="1 2">LMG 2158</strain>
    </source>
</reference>
<dbReference type="RefSeq" id="WP_019363414.1">
    <property type="nucleotide sequence ID" value="NZ_LT629972.1"/>
</dbReference>
<evidence type="ECO:0000313" key="1">
    <source>
        <dbReference type="EMBL" id="SEI17071.1"/>
    </source>
</evidence>
<name>A0A1H6NMQ5_9PSED</name>
<dbReference type="Proteomes" id="UP000182272">
    <property type="component" value="Chromosome I"/>
</dbReference>